<proteinExistence type="predicted"/>
<gene>
    <name evidence="1" type="ORF">MM415B10349_0002</name>
</gene>
<dbReference type="EMBL" id="MT143385">
    <property type="protein sequence ID" value="QJA96279.1"/>
    <property type="molecule type" value="Genomic_DNA"/>
</dbReference>
<protein>
    <submittedName>
        <fullName evidence="1">Uncharacterized protein</fullName>
    </submittedName>
</protein>
<evidence type="ECO:0000313" key="1">
    <source>
        <dbReference type="EMBL" id="QJA96279.1"/>
    </source>
</evidence>
<reference evidence="1" key="1">
    <citation type="submission" date="2020-03" db="EMBL/GenBank/DDBJ databases">
        <title>The deep terrestrial virosphere.</title>
        <authorList>
            <person name="Holmfeldt K."/>
            <person name="Nilsson E."/>
            <person name="Simone D."/>
            <person name="Lopez-Fernandez M."/>
            <person name="Wu X."/>
            <person name="de Brujin I."/>
            <person name="Lundin D."/>
            <person name="Andersson A."/>
            <person name="Bertilsson S."/>
            <person name="Dopson M."/>
        </authorList>
    </citation>
    <scope>NUCLEOTIDE SEQUENCE</scope>
    <source>
        <strain evidence="1">MM415B10349</strain>
    </source>
</reference>
<sequence>MLKTLTSREYKKTLGLPLRVGDHSHFCCQGNGSPFIFRRGYEKENNG</sequence>
<organism evidence="1">
    <name type="scientific">viral metagenome</name>
    <dbReference type="NCBI Taxonomy" id="1070528"/>
    <lineage>
        <taxon>unclassified sequences</taxon>
        <taxon>metagenomes</taxon>
        <taxon>organismal metagenomes</taxon>
    </lineage>
</organism>
<dbReference type="AlphaFoldDB" id="A0A6M3LQ10"/>
<name>A0A6M3LQ10_9ZZZZ</name>
<accession>A0A6M3LQ10</accession>